<feature type="transmembrane region" description="Helical" evidence="6">
    <location>
        <begin position="137"/>
        <end position="163"/>
    </location>
</feature>
<gene>
    <name evidence="8" type="ORF">SAMN02745220_00015</name>
</gene>
<keyword evidence="5 6" id="KW-0472">Membrane</keyword>
<evidence type="ECO:0000256" key="3">
    <source>
        <dbReference type="ARBA" id="ARBA00022692"/>
    </source>
</evidence>
<evidence type="ECO:0000256" key="5">
    <source>
        <dbReference type="ARBA" id="ARBA00023136"/>
    </source>
</evidence>
<reference evidence="8 9" key="1">
    <citation type="submission" date="2016-12" db="EMBL/GenBank/DDBJ databases">
        <authorList>
            <person name="Song W.-J."/>
            <person name="Kurnit D.M."/>
        </authorList>
    </citation>
    <scope>NUCLEOTIDE SEQUENCE [LARGE SCALE GENOMIC DNA]</scope>
    <source>
        <strain evidence="8 9">DSM 18488</strain>
    </source>
</reference>
<dbReference type="InterPro" id="IPR032816">
    <property type="entry name" value="VTT_dom"/>
</dbReference>
<evidence type="ECO:0000256" key="4">
    <source>
        <dbReference type="ARBA" id="ARBA00022989"/>
    </source>
</evidence>
<dbReference type="InterPro" id="IPR051311">
    <property type="entry name" value="DedA_domain"/>
</dbReference>
<evidence type="ECO:0000313" key="9">
    <source>
        <dbReference type="Proteomes" id="UP000184603"/>
    </source>
</evidence>
<dbReference type="STRING" id="1121416.SAMN02745220_00015"/>
<feature type="transmembrane region" description="Helical" evidence="6">
    <location>
        <begin position="175"/>
        <end position="193"/>
    </location>
</feature>
<sequence length="208" mass="22868">MFHQFVLWLSTTVSQWGYPGIVVLMAIESSFFPFPSEIVIPPAAYLAATGSMKLSLVMLSGTVGSVLGAICNYLLAMYLGRPFLEKYGKYLLVSNASLVKSDAFFGRYGHVSTFIGRLLPGIRQYISIPAGLARMNFPLFCAATGFGAGLWVVVLACAGYWFGKNEELMLNNLRRGSFLLATIAAILAVAYWWTKRRRNGISANRPSQ</sequence>
<name>A0A1M7XVG0_9BACT</name>
<protein>
    <submittedName>
        <fullName evidence="8">Membrane protein DedA, SNARE-associated domain</fullName>
    </submittedName>
</protein>
<comment type="subcellular location">
    <subcellularLocation>
        <location evidence="1">Cell membrane</location>
        <topology evidence="1">Multi-pass membrane protein</topology>
    </subcellularLocation>
</comment>
<dbReference type="PANTHER" id="PTHR42709">
    <property type="entry name" value="ALKALINE PHOSPHATASE LIKE PROTEIN"/>
    <property type="match status" value="1"/>
</dbReference>
<evidence type="ECO:0000256" key="1">
    <source>
        <dbReference type="ARBA" id="ARBA00004651"/>
    </source>
</evidence>
<dbReference type="Pfam" id="PF09335">
    <property type="entry name" value="VTT_dom"/>
    <property type="match status" value="1"/>
</dbReference>
<keyword evidence="4 6" id="KW-1133">Transmembrane helix</keyword>
<accession>A0A1M7XVG0</accession>
<dbReference type="GO" id="GO:0005886">
    <property type="term" value="C:plasma membrane"/>
    <property type="evidence" value="ECO:0007669"/>
    <property type="project" value="UniProtKB-SubCell"/>
</dbReference>
<dbReference type="AlphaFoldDB" id="A0A1M7XVG0"/>
<keyword evidence="9" id="KW-1185">Reference proteome</keyword>
<keyword evidence="3 6" id="KW-0812">Transmembrane</keyword>
<evidence type="ECO:0000259" key="7">
    <source>
        <dbReference type="Pfam" id="PF09335"/>
    </source>
</evidence>
<organism evidence="8 9">
    <name type="scientific">Desulfopila aestuarii DSM 18488</name>
    <dbReference type="NCBI Taxonomy" id="1121416"/>
    <lineage>
        <taxon>Bacteria</taxon>
        <taxon>Pseudomonadati</taxon>
        <taxon>Thermodesulfobacteriota</taxon>
        <taxon>Desulfobulbia</taxon>
        <taxon>Desulfobulbales</taxon>
        <taxon>Desulfocapsaceae</taxon>
        <taxon>Desulfopila</taxon>
    </lineage>
</organism>
<feature type="transmembrane region" description="Helical" evidence="6">
    <location>
        <begin position="54"/>
        <end position="79"/>
    </location>
</feature>
<evidence type="ECO:0000313" key="8">
    <source>
        <dbReference type="EMBL" id="SHO42548.1"/>
    </source>
</evidence>
<dbReference type="EMBL" id="FRFE01000001">
    <property type="protein sequence ID" value="SHO42548.1"/>
    <property type="molecule type" value="Genomic_DNA"/>
</dbReference>
<proteinExistence type="predicted"/>
<dbReference type="OrthoDB" id="9813426at2"/>
<evidence type="ECO:0000256" key="6">
    <source>
        <dbReference type="SAM" id="Phobius"/>
    </source>
</evidence>
<dbReference type="RefSeq" id="WP_073611408.1">
    <property type="nucleotide sequence ID" value="NZ_FRFE01000001.1"/>
</dbReference>
<dbReference type="Proteomes" id="UP000184603">
    <property type="component" value="Unassembled WGS sequence"/>
</dbReference>
<feature type="transmembrane region" description="Helical" evidence="6">
    <location>
        <begin position="16"/>
        <end position="34"/>
    </location>
</feature>
<keyword evidence="2" id="KW-1003">Cell membrane</keyword>
<evidence type="ECO:0000256" key="2">
    <source>
        <dbReference type="ARBA" id="ARBA00022475"/>
    </source>
</evidence>
<dbReference type="PANTHER" id="PTHR42709:SF6">
    <property type="entry name" value="UNDECAPRENYL PHOSPHATE TRANSPORTER A"/>
    <property type="match status" value="1"/>
</dbReference>
<feature type="domain" description="VTT" evidence="7">
    <location>
        <begin position="40"/>
        <end position="160"/>
    </location>
</feature>